<sequence length="296" mass="31541">MRKAGFTVMAAGAALLALSTGVVSRSAESASPAGANWSSFGGDDKEQHYSPLAQIREQNVGKLGLAWSYDVDSFDSYTQPLAVNGVIYFAVGLSVVHAVDARTGKLLWQYDPDVASQPEAKWRMRAGWGTRGIAYKDGTVFTATREGRLIAIDAGTGKPRWSVKTLDEAEGGYITGPPWVAGDKVVIGFGGADYSPTRGYVTAYDIKTGKKAWRWYVVPGDPAKGFENKAMEAAAKTWSGEWWKWGGAAPSGTPWPMTRNMTASISAPATAFRGTSRSAAPAAATISTSPPSSRWT</sequence>
<proteinExistence type="inferred from homology"/>
<dbReference type="SUPFAM" id="SSF50998">
    <property type="entry name" value="Quinoprotein alcohol dehydrogenase-like"/>
    <property type="match status" value="1"/>
</dbReference>
<dbReference type="GO" id="GO:0016491">
    <property type="term" value="F:oxidoreductase activity"/>
    <property type="evidence" value="ECO:0007669"/>
    <property type="project" value="UniProtKB-KW"/>
</dbReference>
<reference evidence="7 8" key="1">
    <citation type="journal article" date="2013" name="Biodegradation">
        <title>Occurrence of 4-tert-butylphenol (4-t-BP) biodegradation in an aquatic sample caused by the presence of Spirodela polyrrhiza and isolation of a 4-t-BP-utilizing bacterium.</title>
        <authorList>
            <person name="Ogata Y."/>
            <person name="Toyama T."/>
            <person name="Yu N."/>
            <person name="Wang X."/>
            <person name="Sei K."/>
            <person name="Ike M."/>
        </authorList>
    </citation>
    <scope>NUCLEOTIDE SEQUENCE [LARGE SCALE GENOMIC DNA]</scope>
    <source>
        <strain evidence="7 8">OMI</strain>
    </source>
</reference>
<comment type="cofactor">
    <cofactor evidence="1">
        <name>pyrroloquinoline quinone</name>
        <dbReference type="ChEBI" id="CHEBI:58442"/>
    </cofactor>
</comment>
<keyword evidence="3 7" id="KW-0560">Oxidoreductase</keyword>
<dbReference type="EC" id="1.1.2.-" evidence="7"/>
<reference evidence="7 8" key="2">
    <citation type="journal article" date="2013" name="Environ. Sci. Technol.">
        <title>The 4-tert-butylphenol-utilizing bacterium Sphingobium fuliginis OMI can degrade bisphenols via phenolic ring hydroxylation and meta-cleavage pathway.</title>
        <authorList>
            <person name="Ogata Y."/>
            <person name="Goda S."/>
            <person name="Toyama T."/>
            <person name="Sei K."/>
            <person name="Ike M."/>
        </authorList>
    </citation>
    <scope>NUCLEOTIDE SEQUENCE [LARGE SCALE GENOMIC DNA]</scope>
    <source>
        <strain evidence="7 8">OMI</strain>
    </source>
</reference>
<evidence type="ECO:0000313" key="7">
    <source>
        <dbReference type="EMBL" id="GAY21545.1"/>
    </source>
</evidence>
<evidence type="ECO:0000259" key="6">
    <source>
        <dbReference type="Pfam" id="PF01011"/>
    </source>
</evidence>
<dbReference type="InterPro" id="IPR011047">
    <property type="entry name" value="Quinoprotein_ADH-like_sf"/>
</dbReference>
<dbReference type="Pfam" id="PF01011">
    <property type="entry name" value="PQQ"/>
    <property type="match status" value="1"/>
</dbReference>
<dbReference type="AlphaFoldDB" id="A0A292ZFE1"/>
<dbReference type="InterPro" id="IPR018391">
    <property type="entry name" value="PQQ_b-propeller_rpt"/>
</dbReference>
<comment type="similarity">
    <text evidence="2">Belongs to the bacterial PQQ dehydrogenase family.</text>
</comment>
<evidence type="ECO:0000313" key="8">
    <source>
        <dbReference type="Proteomes" id="UP000221538"/>
    </source>
</evidence>
<dbReference type="SMART" id="SM00564">
    <property type="entry name" value="PQQ"/>
    <property type="match status" value="3"/>
</dbReference>
<dbReference type="Proteomes" id="UP000221538">
    <property type="component" value="Unassembled WGS sequence"/>
</dbReference>
<accession>A0A292ZFE1</accession>
<evidence type="ECO:0000256" key="3">
    <source>
        <dbReference type="ARBA" id="ARBA00023002"/>
    </source>
</evidence>
<evidence type="ECO:0000256" key="4">
    <source>
        <dbReference type="SAM" id="MobiDB-lite"/>
    </source>
</evidence>
<keyword evidence="5" id="KW-0732">Signal</keyword>
<dbReference type="InterPro" id="IPR002372">
    <property type="entry name" value="PQQ_rpt_dom"/>
</dbReference>
<gene>
    <name evidence="7" type="ORF">SFOMI_2094</name>
</gene>
<dbReference type="PANTHER" id="PTHR32303">
    <property type="entry name" value="QUINOPROTEIN ALCOHOL DEHYDROGENASE (CYTOCHROME C)"/>
    <property type="match status" value="1"/>
</dbReference>
<feature type="chain" id="PRO_5012674435" evidence="5">
    <location>
        <begin position="20"/>
        <end position="296"/>
    </location>
</feature>
<dbReference type="EMBL" id="BEWI01000031">
    <property type="protein sequence ID" value="GAY21545.1"/>
    <property type="molecule type" value="Genomic_DNA"/>
</dbReference>
<evidence type="ECO:0000256" key="5">
    <source>
        <dbReference type="SAM" id="SignalP"/>
    </source>
</evidence>
<organism evidence="7 8">
    <name type="scientific">Sphingobium fuliginis (strain ATCC 27551)</name>
    <dbReference type="NCBI Taxonomy" id="336203"/>
    <lineage>
        <taxon>Bacteria</taxon>
        <taxon>Pseudomonadati</taxon>
        <taxon>Pseudomonadota</taxon>
        <taxon>Alphaproteobacteria</taxon>
        <taxon>Sphingomonadales</taxon>
        <taxon>Sphingomonadaceae</taxon>
        <taxon>Sphingobium</taxon>
    </lineage>
</organism>
<evidence type="ECO:0000256" key="2">
    <source>
        <dbReference type="ARBA" id="ARBA00008156"/>
    </source>
</evidence>
<dbReference type="Gene3D" id="2.140.10.10">
    <property type="entry name" value="Quinoprotein alcohol dehydrogenase-like superfamily"/>
    <property type="match status" value="1"/>
</dbReference>
<feature type="signal peptide" evidence="5">
    <location>
        <begin position="1"/>
        <end position="19"/>
    </location>
</feature>
<feature type="region of interest" description="Disordered" evidence="4">
    <location>
        <begin position="274"/>
        <end position="296"/>
    </location>
</feature>
<evidence type="ECO:0000256" key="1">
    <source>
        <dbReference type="ARBA" id="ARBA00001931"/>
    </source>
</evidence>
<name>A0A292ZFE1_SPHSA</name>
<comment type="caution">
    <text evidence="7">The sequence shown here is derived from an EMBL/GenBank/DDBJ whole genome shotgun (WGS) entry which is preliminary data.</text>
</comment>
<feature type="domain" description="Pyrrolo-quinoline quinone repeat" evidence="6">
    <location>
        <begin position="37"/>
        <end position="239"/>
    </location>
</feature>
<protein>
    <submittedName>
        <fullName evidence="7">Quino(Hemo)protein alcohol dehydrogenase</fullName>
        <ecNumber evidence="7">1.1.2.-</ecNumber>
    </submittedName>
</protein>
<dbReference type="RefSeq" id="WP_255308858.1">
    <property type="nucleotide sequence ID" value="NZ_BEWI01000031.1"/>
</dbReference>